<feature type="domain" description="Type I restriction modification DNA specificity" evidence="6">
    <location>
        <begin position="233"/>
        <end position="397"/>
    </location>
</feature>
<feature type="domain" description="Type I restriction modification DNA specificity" evidence="6">
    <location>
        <begin position="66"/>
        <end position="197"/>
    </location>
</feature>
<dbReference type="InterPro" id="IPR051212">
    <property type="entry name" value="Type-I_RE_S_subunit"/>
</dbReference>
<keyword evidence="3" id="KW-0238">DNA-binding</keyword>
<dbReference type="Proteomes" id="UP000001683">
    <property type="component" value="Chromosome"/>
</dbReference>
<reference evidence="7 8" key="1">
    <citation type="submission" date="2008-04" db="EMBL/GenBank/DDBJ databases">
        <title>Complete sequence of chromosome of Natranaerobius thermophilus JW/NM-WN-LF.</title>
        <authorList>
            <consortium name="US DOE Joint Genome Institute"/>
            <person name="Copeland A."/>
            <person name="Lucas S."/>
            <person name="Lapidus A."/>
            <person name="Glavina del Rio T."/>
            <person name="Dalin E."/>
            <person name="Tice H."/>
            <person name="Bruce D."/>
            <person name="Goodwin L."/>
            <person name="Pitluck S."/>
            <person name="Chertkov O."/>
            <person name="Brettin T."/>
            <person name="Detter J.C."/>
            <person name="Han C."/>
            <person name="Kuske C.R."/>
            <person name="Schmutz J."/>
            <person name="Larimer F."/>
            <person name="Land M."/>
            <person name="Hauser L."/>
            <person name="Kyrpides N."/>
            <person name="Lykidis A."/>
            <person name="Mesbah N.M."/>
            <person name="Wiegel J."/>
        </authorList>
    </citation>
    <scope>NUCLEOTIDE SEQUENCE [LARGE SCALE GENOMIC DNA]</scope>
    <source>
        <strain evidence="8">ATCC BAA-1301 / DSM 18059 / JW/NM-WN-LF</strain>
    </source>
</reference>
<gene>
    <name evidence="7" type="ordered locus">Nther_0796</name>
</gene>
<dbReference type="PANTHER" id="PTHR43140">
    <property type="entry name" value="TYPE-1 RESTRICTION ENZYME ECOKI SPECIFICITY PROTEIN"/>
    <property type="match status" value="1"/>
</dbReference>
<evidence type="ECO:0000256" key="3">
    <source>
        <dbReference type="ARBA" id="ARBA00023125"/>
    </source>
</evidence>
<evidence type="ECO:0000256" key="2">
    <source>
        <dbReference type="ARBA" id="ARBA00022747"/>
    </source>
</evidence>
<evidence type="ECO:0000313" key="8">
    <source>
        <dbReference type="Proteomes" id="UP000001683"/>
    </source>
</evidence>
<dbReference type="Pfam" id="PF01420">
    <property type="entry name" value="Methylase_S"/>
    <property type="match status" value="2"/>
</dbReference>
<dbReference type="REBASE" id="18205">
    <property type="entry name" value="S.NthORF792P"/>
</dbReference>
<dbReference type="InterPro" id="IPR000055">
    <property type="entry name" value="Restrct_endonuc_typeI_TRD"/>
</dbReference>
<feature type="coiled-coil region" evidence="5">
    <location>
        <begin position="178"/>
        <end position="205"/>
    </location>
</feature>
<dbReference type="Gene3D" id="3.90.220.20">
    <property type="entry name" value="DNA methylase specificity domains"/>
    <property type="match status" value="2"/>
</dbReference>
<proteinExistence type="inferred from homology"/>
<dbReference type="AlphaFoldDB" id="B2A7T1"/>
<dbReference type="GO" id="GO:0003677">
    <property type="term" value="F:DNA binding"/>
    <property type="evidence" value="ECO:0007669"/>
    <property type="project" value="UniProtKB-KW"/>
</dbReference>
<dbReference type="eggNOG" id="COG0732">
    <property type="taxonomic scope" value="Bacteria"/>
</dbReference>
<dbReference type="KEGG" id="nth:Nther_0796"/>
<dbReference type="InParanoid" id="B2A7T1"/>
<evidence type="ECO:0000256" key="5">
    <source>
        <dbReference type="SAM" id="Coils"/>
    </source>
</evidence>
<reference evidence="7 8" key="2">
    <citation type="journal article" date="2011" name="J. Bacteriol.">
        <title>Complete genome sequence of the anaerobic, halophilic alkalithermophile Natranaerobius thermophilus JW/NM-WN-LF.</title>
        <authorList>
            <person name="Zhao B."/>
            <person name="Mesbah N.M."/>
            <person name="Dalin E."/>
            <person name="Goodwin L."/>
            <person name="Nolan M."/>
            <person name="Pitluck S."/>
            <person name="Chertkov O."/>
            <person name="Brettin T.S."/>
            <person name="Han J."/>
            <person name="Larimer F.W."/>
            <person name="Land M.L."/>
            <person name="Hauser L."/>
            <person name="Kyrpides N."/>
            <person name="Wiegel J."/>
        </authorList>
    </citation>
    <scope>NUCLEOTIDE SEQUENCE [LARGE SCALE GENOMIC DNA]</scope>
    <source>
        <strain evidence="8">ATCC BAA-1301 / DSM 18059 / JW/NM-WN-LF</strain>
    </source>
</reference>
<dbReference type="HOGENOM" id="CLU_021095_1_2_9"/>
<organism evidence="7 8">
    <name type="scientific">Natranaerobius thermophilus (strain ATCC BAA-1301 / DSM 18059 / JW/NM-WN-LF)</name>
    <dbReference type="NCBI Taxonomy" id="457570"/>
    <lineage>
        <taxon>Bacteria</taxon>
        <taxon>Bacillati</taxon>
        <taxon>Bacillota</taxon>
        <taxon>Clostridia</taxon>
        <taxon>Natranaerobiales</taxon>
        <taxon>Natranaerobiaceae</taxon>
        <taxon>Natranaerobius</taxon>
    </lineage>
</organism>
<evidence type="ECO:0000313" key="7">
    <source>
        <dbReference type="EMBL" id="ACB84383.1"/>
    </source>
</evidence>
<dbReference type="Gene3D" id="1.10.287.1120">
    <property type="entry name" value="Bipartite methylase S protein"/>
    <property type="match status" value="1"/>
</dbReference>
<accession>B2A7T1</accession>
<dbReference type="STRING" id="457570.Nther_0796"/>
<keyword evidence="2" id="KW-0680">Restriction system</keyword>
<dbReference type="PANTHER" id="PTHR43140:SF1">
    <property type="entry name" value="TYPE I RESTRICTION ENZYME ECOKI SPECIFICITY SUBUNIT"/>
    <property type="match status" value="1"/>
</dbReference>
<protein>
    <submittedName>
        <fullName evidence="7">Restriction modification system DNA specificity domain</fullName>
    </submittedName>
</protein>
<comment type="similarity">
    <text evidence="1">Belongs to the type-I restriction system S methylase family.</text>
</comment>
<dbReference type="RefSeq" id="WP_012447263.1">
    <property type="nucleotide sequence ID" value="NC_010718.1"/>
</dbReference>
<name>B2A7T1_NATTJ</name>
<dbReference type="GO" id="GO:0009307">
    <property type="term" value="P:DNA restriction-modification system"/>
    <property type="evidence" value="ECO:0007669"/>
    <property type="project" value="UniProtKB-KW"/>
</dbReference>
<evidence type="ECO:0000256" key="1">
    <source>
        <dbReference type="ARBA" id="ARBA00010923"/>
    </source>
</evidence>
<evidence type="ECO:0000259" key="6">
    <source>
        <dbReference type="Pfam" id="PF01420"/>
    </source>
</evidence>
<keyword evidence="8" id="KW-1185">Reference proteome</keyword>
<dbReference type="EMBL" id="CP001034">
    <property type="protein sequence ID" value="ACB84383.1"/>
    <property type="molecule type" value="Genomic_DNA"/>
</dbReference>
<dbReference type="OrthoDB" id="9795776at2"/>
<comment type="subunit">
    <text evidence="4">The methyltransferase is composed of M and S polypeptides.</text>
</comment>
<dbReference type="InterPro" id="IPR044946">
    <property type="entry name" value="Restrct_endonuc_typeI_TRD_sf"/>
</dbReference>
<keyword evidence="5" id="KW-0175">Coiled coil</keyword>
<dbReference type="SUPFAM" id="SSF116734">
    <property type="entry name" value="DNA methylase specificity domain"/>
    <property type="match status" value="2"/>
</dbReference>
<sequence>MEKFKQYKKYKDSGIEWLGKVPSHWDINRMDAYTKYYKKSIEREALRGKTVFYYSIPAIEETGDGVVEEGSNIDSNKLLLKGEELLVSKLNPRKGRIIPTKEKEMPIICSSEFVPLVPRNCSREFIRYIYQSELVKQKLSSAVQSATNSHQRVNPRDISKIYFAFPSKSEQDNIVKYLNSKTSQIDSLINKKQNLIEKLQEYKQSLITHTVTKGLDPNVKMKDSGVEWIGEVPEHWEILKGKYLLDIYNGYPPEELSLSANGQVKYIQVDDLNTENDELVIKDSKLKLKNKKTEALDHPIILIPKRGAAIFTNKVKILVDKGLIDSNIMGLKPKKNCNIHYLVYMIKARKVDDIADTSTIPQINNKHINPLPLTIPPIEEQNKIAEYLDEKVDNINNCILNIKVAIQKLKEYRQSLITHAVTGKIDVRDWADAKEGEDNVC</sequence>
<evidence type="ECO:0000256" key="4">
    <source>
        <dbReference type="ARBA" id="ARBA00038652"/>
    </source>
</evidence>